<dbReference type="Proteomes" id="UP000028607">
    <property type="component" value="Unassembled WGS sequence"/>
</dbReference>
<protein>
    <submittedName>
        <fullName evidence="3">Aa3-type cytochrome c oxidase subunit IV</fullName>
    </submittedName>
</protein>
<dbReference type="Gene3D" id="1.20.5.160">
    <property type="entry name" value="Bacterial aa3 type cytochrome c oxidase subunit IV"/>
    <property type="match status" value="1"/>
</dbReference>
<keyword evidence="1" id="KW-0812">Transmembrane</keyword>
<dbReference type="eggNOG" id="ENOG5032Q3P">
    <property type="taxonomic scope" value="Bacteria"/>
</dbReference>
<dbReference type="PATRIC" id="fig|1317124.6.peg.1262"/>
<proteinExistence type="predicted"/>
<organism evidence="3 4">
    <name type="scientific">Thioclava atlantica</name>
    <dbReference type="NCBI Taxonomy" id="1317124"/>
    <lineage>
        <taxon>Bacteria</taxon>
        <taxon>Pseudomonadati</taxon>
        <taxon>Pseudomonadota</taxon>
        <taxon>Alphaproteobacteria</taxon>
        <taxon>Rhodobacterales</taxon>
        <taxon>Paracoccaceae</taxon>
        <taxon>Thioclava</taxon>
    </lineage>
</organism>
<reference evidence="4" key="1">
    <citation type="submission" date="2013-04" db="EMBL/GenBank/DDBJ databases">
        <title>Thioclava sp. 13D2W-2 Genome Sequencing.</title>
        <authorList>
            <person name="Lai Q."/>
            <person name="Li G."/>
            <person name="Shao Z."/>
        </authorList>
    </citation>
    <scope>NUCLEOTIDE SEQUENCE [LARGE SCALE GENOMIC DNA]</scope>
    <source>
        <strain evidence="4">13D2W-2</strain>
    </source>
</reference>
<dbReference type="SUPFAM" id="SSF81469">
    <property type="entry name" value="Bacterial aa3 type cytochrome c oxidase subunit IV"/>
    <property type="match status" value="1"/>
</dbReference>
<reference evidence="3 4" key="2">
    <citation type="journal article" date="2015" name="Antonie Van Leeuwenhoek">
        <title>Thioclava indica sp. nov., isolated from surface seawater of the Indian Ocean.</title>
        <authorList>
            <person name="Liu Y."/>
            <person name="Lai Q."/>
            <person name="Du J."/>
            <person name="Xu H."/>
            <person name="Jiang L."/>
            <person name="Shao Z."/>
        </authorList>
    </citation>
    <scope>NUCLEOTIDE SEQUENCE [LARGE SCALE GENOMIC DNA]</scope>
    <source>
        <strain evidence="3 4">13D2W-2</strain>
    </source>
</reference>
<dbReference type="Pfam" id="PF07835">
    <property type="entry name" value="COX4_pro_2"/>
    <property type="match status" value="1"/>
</dbReference>
<keyword evidence="1" id="KW-0472">Membrane</keyword>
<feature type="domain" description="Cytochrome c oxidase subunit IV bacterial aa3 type" evidence="2">
    <location>
        <begin position="4"/>
        <end position="43"/>
    </location>
</feature>
<dbReference type="RefSeq" id="WP_038144637.1">
    <property type="nucleotide sequence ID" value="NZ_AQRC01000004.1"/>
</dbReference>
<name>A0A085TXT8_9RHOB</name>
<dbReference type="InterPro" id="IPR036596">
    <property type="entry name" value="Cyt-C_aa3_sf"/>
</dbReference>
<dbReference type="STRING" id="1317124.DW2_06223"/>
<keyword evidence="4" id="KW-1185">Reference proteome</keyword>
<evidence type="ECO:0000259" key="2">
    <source>
        <dbReference type="Pfam" id="PF07835"/>
    </source>
</evidence>
<feature type="transmembrane region" description="Helical" evidence="1">
    <location>
        <begin position="21"/>
        <end position="42"/>
    </location>
</feature>
<keyword evidence="1" id="KW-1133">Transmembrane helix</keyword>
<evidence type="ECO:0000313" key="4">
    <source>
        <dbReference type="Proteomes" id="UP000028607"/>
    </source>
</evidence>
<accession>A0A085TXT8</accession>
<dbReference type="OrthoDB" id="7691500at2"/>
<evidence type="ECO:0000313" key="3">
    <source>
        <dbReference type="EMBL" id="KFE35535.1"/>
    </source>
</evidence>
<dbReference type="AlphaFoldDB" id="A0A085TXT8"/>
<evidence type="ECO:0000256" key="1">
    <source>
        <dbReference type="SAM" id="Phobius"/>
    </source>
</evidence>
<sequence>MVDHQHGSMNIRDQEKTFSGFVRFVTYAVIAIICVLVFLALVNA</sequence>
<dbReference type="EMBL" id="AQRC01000004">
    <property type="protein sequence ID" value="KFE35535.1"/>
    <property type="molecule type" value="Genomic_DNA"/>
</dbReference>
<dbReference type="InterPro" id="IPR012422">
    <property type="entry name" value="Cyt_c_oxidase_su4_bac-aa3"/>
</dbReference>
<comment type="caution">
    <text evidence="3">The sequence shown here is derived from an EMBL/GenBank/DDBJ whole genome shotgun (WGS) entry which is preliminary data.</text>
</comment>
<gene>
    <name evidence="3" type="ORF">DW2_06223</name>
</gene>